<dbReference type="RefSeq" id="XP_009533232.1">
    <property type="nucleotide sequence ID" value="XM_009534937.1"/>
</dbReference>
<accession>G5A098</accession>
<sequence length="88" mass="10091">ILVYFQNWTMYRIALGALNLRHSGWPDDRACPDPDCQCLTETIDHILWGCRKAEAAWMTWINKWMGYTTQPPQIAELRAAAATRTAPP</sequence>
<dbReference type="AlphaFoldDB" id="G5A098"/>
<evidence type="ECO:0000313" key="2">
    <source>
        <dbReference type="Proteomes" id="UP000002640"/>
    </source>
</evidence>
<organism evidence="1 2">
    <name type="scientific">Phytophthora sojae (strain P6497)</name>
    <name type="common">Soybean stem and root rot agent</name>
    <name type="synonym">Phytophthora megasperma f. sp. glycines</name>
    <dbReference type="NCBI Taxonomy" id="1094619"/>
    <lineage>
        <taxon>Eukaryota</taxon>
        <taxon>Sar</taxon>
        <taxon>Stramenopiles</taxon>
        <taxon>Oomycota</taxon>
        <taxon>Peronosporomycetes</taxon>
        <taxon>Peronosporales</taxon>
        <taxon>Peronosporaceae</taxon>
        <taxon>Phytophthora</taxon>
    </lineage>
</organism>
<feature type="non-terminal residue" evidence="1">
    <location>
        <position position="1"/>
    </location>
</feature>
<dbReference type="Proteomes" id="UP000002640">
    <property type="component" value="Unassembled WGS sequence"/>
</dbReference>
<proteinExistence type="predicted"/>
<name>G5A098_PHYSP</name>
<reference evidence="1 2" key="1">
    <citation type="journal article" date="2006" name="Science">
        <title>Phytophthora genome sequences uncover evolutionary origins and mechanisms of pathogenesis.</title>
        <authorList>
            <person name="Tyler B.M."/>
            <person name="Tripathy S."/>
            <person name="Zhang X."/>
            <person name="Dehal P."/>
            <person name="Jiang R.H."/>
            <person name="Aerts A."/>
            <person name="Arredondo F.D."/>
            <person name="Baxter L."/>
            <person name="Bensasson D."/>
            <person name="Beynon J.L."/>
            <person name="Chapman J."/>
            <person name="Damasceno C.M."/>
            <person name="Dorrance A.E."/>
            <person name="Dou D."/>
            <person name="Dickerman A.W."/>
            <person name="Dubchak I.L."/>
            <person name="Garbelotto M."/>
            <person name="Gijzen M."/>
            <person name="Gordon S.G."/>
            <person name="Govers F."/>
            <person name="Grunwald N.J."/>
            <person name="Huang W."/>
            <person name="Ivors K.L."/>
            <person name="Jones R.W."/>
            <person name="Kamoun S."/>
            <person name="Krampis K."/>
            <person name="Lamour K.H."/>
            <person name="Lee M.K."/>
            <person name="McDonald W.H."/>
            <person name="Medina M."/>
            <person name="Meijer H.J."/>
            <person name="Nordberg E.K."/>
            <person name="Maclean D.J."/>
            <person name="Ospina-Giraldo M.D."/>
            <person name="Morris P.F."/>
            <person name="Phuntumart V."/>
            <person name="Putnam N.H."/>
            <person name="Rash S."/>
            <person name="Rose J.K."/>
            <person name="Sakihama Y."/>
            <person name="Salamov A.A."/>
            <person name="Savidor A."/>
            <person name="Scheuring C.F."/>
            <person name="Smith B.M."/>
            <person name="Sobral B.W."/>
            <person name="Terry A."/>
            <person name="Torto-Alalibo T.A."/>
            <person name="Win J."/>
            <person name="Xu Z."/>
            <person name="Zhang H."/>
            <person name="Grigoriev I.V."/>
            <person name="Rokhsar D.S."/>
            <person name="Boore J.L."/>
        </authorList>
    </citation>
    <scope>NUCLEOTIDE SEQUENCE [LARGE SCALE GENOMIC DNA]</scope>
    <source>
        <strain evidence="1 2">P6497</strain>
    </source>
</reference>
<protein>
    <submittedName>
        <fullName evidence="1">Uncharacterized protein</fullName>
    </submittedName>
</protein>
<feature type="non-terminal residue" evidence="1">
    <location>
        <position position="88"/>
    </location>
</feature>
<dbReference type="KEGG" id="psoj:PHYSODRAFT_407583"/>
<gene>
    <name evidence="1" type="ORF">PHYSODRAFT_407583</name>
</gene>
<evidence type="ECO:0000313" key="1">
    <source>
        <dbReference type="EMBL" id="EGZ10487.1"/>
    </source>
</evidence>
<dbReference type="InParanoid" id="G5A098"/>
<dbReference type="EMBL" id="JH159158">
    <property type="protein sequence ID" value="EGZ10487.1"/>
    <property type="molecule type" value="Genomic_DNA"/>
</dbReference>
<dbReference type="GeneID" id="20651525"/>
<keyword evidence="2" id="KW-1185">Reference proteome</keyword>